<evidence type="ECO:0000313" key="2">
    <source>
        <dbReference type="EMBL" id="MDR9899706.1"/>
    </source>
</evidence>
<keyword evidence="3" id="KW-1185">Reference proteome</keyword>
<feature type="transmembrane region" description="Helical" evidence="1">
    <location>
        <begin position="82"/>
        <end position="100"/>
    </location>
</feature>
<proteinExistence type="predicted"/>
<keyword evidence="1" id="KW-0472">Membrane</keyword>
<evidence type="ECO:0000313" key="3">
    <source>
        <dbReference type="Proteomes" id="UP000667802"/>
    </source>
</evidence>
<keyword evidence="1" id="KW-0812">Transmembrane</keyword>
<keyword evidence="1" id="KW-1133">Transmembrane helix</keyword>
<dbReference type="InterPro" id="IPR023298">
    <property type="entry name" value="ATPase_P-typ_TM_dom_sf"/>
</dbReference>
<gene>
    <name evidence="2" type="ORF">G7B40_034880</name>
</gene>
<protein>
    <recommendedName>
        <fullName evidence="4">Magnesium-translocating P-type ATPase</fullName>
    </recommendedName>
</protein>
<reference evidence="3" key="1">
    <citation type="journal article" date="2021" name="Science">
        <title>Hunting the eagle killer: A cyanobacterial neurotoxin causes vacuolar myelinopathy.</title>
        <authorList>
            <person name="Breinlinger S."/>
            <person name="Phillips T.J."/>
            <person name="Haram B.N."/>
            <person name="Mares J."/>
            <person name="Martinez Yerena J.A."/>
            <person name="Hrouzek P."/>
            <person name="Sobotka R."/>
            <person name="Henderson W.M."/>
            <person name="Schmieder P."/>
            <person name="Williams S.M."/>
            <person name="Lauderdale J.D."/>
            <person name="Wilde H.D."/>
            <person name="Gerrin W."/>
            <person name="Kust A."/>
            <person name="Washington J.W."/>
            <person name="Wagner C."/>
            <person name="Geier B."/>
            <person name="Liebeke M."/>
            <person name="Enke H."/>
            <person name="Niedermeyer T.H.J."/>
            <person name="Wilde S.B."/>
        </authorList>
    </citation>
    <scope>NUCLEOTIDE SEQUENCE [LARGE SCALE GENOMIC DNA]</scope>
    <source>
        <strain evidence="3">Thurmond2011</strain>
    </source>
</reference>
<name>A0AAP5M901_9CYAN</name>
<dbReference type="EMBL" id="JAALHA020000027">
    <property type="protein sequence ID" value="MDR9899706.1"/>
    <property type="molecule type" value="Genomic_DNA"/>
</dbReference>
<dbReference type="SUPFAM" id="SSF81665">
    <property type="entry name" value="Calcium ATPase, transmembrane domain M"/>
    <property type="match status" value="1"/>
</dbReference>
<dbReference type="Proteomes" id="UP000667802">
    <property type="component" value="Unassembled WGS sequence"/>
</dbReference>
<dbReference type="AlphaFoldDB" id="A0AAP5M901"/>
<evidence type="ECO:0000256" key="1">
    <source>
        <dbReference type="SAM" id="Phobius"/>
    </source>
</evidence>
<accession>A0AAP5M901</accession>
<comment type="caution">
    <text evidence="2">The sequence shown here is derived from an EMBL/GenBank/DDBJ whole genome shotgun (WGS) entry which is preliminary data.</text>
</comment>
<feature type="transmembrane region" description="Helical" evidence="1">
    <location>
        <begin position="50"/>
        <end position="76"/>
    </location>
</feature>
<evidence type="ECO:0008006" key="4">
    <source>
        <dbReference type="Google" id="ProtNLM"/>
    </source>
</evidence>
<feature type="non-terminal residue" evidence="2">
    <location>
        <position position="1"/>
    </location>
</feature>
<organism evidence="2 3">
    <name type="scientific">Aetokthonos hydrillicola Thurmond2011</name>
    <dbReference type="NCBI Taxonomy" id="2712845"/>
    <lineage>
        <taxon>Bacteria</taxon>
        <taxon>Bacillati</taxon>
        <taxon>Cyanobacteriota</taxon>
        <taxon>Cyanophyceae</taxon>
        <taxon>Nostocales</taxon>
        <taxon>Hapalosiphonaceae</taxon>
        <taxon>Aetokthonos</taxon>
    </lineage>
</organism>
<sequence>PFSHAIAIMLCQLRKSWHIFSIFPSLLEYVTLSSKFCGSSFFQSWASLPMVLITVTVMGVGIYLPFSPIAASLGFIPLPGVYFLWLALILTCYCVLTQFVKTWFIKKYGYT</sequence>